<dbReference type="AlphaFoldDB" id="A0A5C5WM42"/>
<organism evidence="2 3">
    <name type="scientific">Allorhodopirellula solitaria</name>
    <dbReference type="NCBI Taxonomy" id="2527987"/>
    <lineage>
        <taxon>Bacteria</taxon>
        <taxon>Pseudomonadati</taxon>
        <taxon>Planctomycetota</taxon>
        <taxon>Planctomycetia</taxon>
        <taxon>Pirellulales</taxon>
        <taxon>Pirellulaceae</taxon>
        <taxon>Allorhodopirellula</taxon>
    </lineage>
</organism>
<dbReference type="Proteomes" id="UP000318053">
    <property type="component" value="Unassembled WGS sequence"/>
</dbReference>
<evidence type="ECO:0000256" key="1">
    <source>
        <dbReference type="SAM" id="MobiDB-lite"/>
    </source>
</evidence>
<gene>
    <name evidence="2" type="ORF">CA85_52080</name>
</gene>
<protein>
    <submittedName>
        <fullName evidence="2">Uncharacterized protein</fullName>
    </submittedName>
</protein>
<feature type="region of interest" description="Disordered" evidence="1">
    <location>
        <begin position="1"/>
        <end position="22"/>
    </location>
</feature>
<feature type="region of interest" description="Disordered" evidence="1">
    <location>
        <begin position="267"/>
        <end position="291"/>
    </location>
</feature>
<name>A0A5C5WM42_9BACT</name>
<sequence>MCAAHEASLSATPTRTLPQNLAHNRPADTGQWLALARTLYAPNPQFAIPIGCMAANRGLPIVPRRIRTEPETAAKRRMKVAMHANNLPESTEKQPRWPTLHLEHPQRTMMPPPYVRPTNDAPLSPAEKKELLQAYFSHYESVAQQDPQLLNMKLERAAVSGLLDQMGVLLLEQSQQLAHAPGPMREFLDATEPPDCLRGRLPPEFRAFCLALNALKQWVSAESAATDRFLIGGTARAQCRRVADRCLVTGDRLDETVVELHHTVRDGRPPIPLSKSGHERIESNTETSTDPRSIALRDLKRQGNRSWVMLRRGCLAIEGDEFTESTPAVLVSSKTFARKASETTGLSYRELLSWLDERELGN</sequence>
<keyword evidence="3" id="KW-1185">Reference proteome</keyword>
<accession>A0A5C5WM42</accession>
<reference evidence="2 3" key="1">
    <citation type="submission" date="2019-02" db="EMBL/GenBank/DDBJ databases">
        <title>Deep-cultivation of Planctomycetes and their phenomic and genomic characterization uncovers novel biology.</title>
        <authorList>
            <person name="Wiegand S."/>
            <person name="Jogler M."/>
            <person name="Boedeker C."/>
            <person name="Pinto D."/>
            <person name="Vollmers J."/>
            <person name="Rivas-Marin E."/>
            <person name="Kohn T."/>
            <person name="Peeters S.H."/>
            <person name="Heuer A."/>
            <person name="Rast P."/>
            <person name="Oberbeckmann S."/>
            <person name="Bunk B."/>
            <person name="Jeske O."/>
            <person name="Meyerdierks A."/>
            <person name="Storesund J.E."/>
            <person name="Kallscheuer N."/>
            <person name="Luecker S."/>
            <person name="Lage O.M."/>
            <person name="Pohl T."/>
            <person name="Merkel B.J."/>
            <person name="Hornburger P."/>
            <person name="Mueller R.-W."/>
            <person name="Bruemmer F."/>
            <person name="Labrenz M."/>
            <person name="Spormann A.M."/>
            <person name="Op Den Camp H."/>
            <person name="Overmann J."/>
            <person name="Amann R."/>
            <person name="Jetten M.S.M."/>
            <person name="Mascher T."/>
            <person name="Medema M.H."/>
            <person name="Devos D.P."/>
            <person name="Kaster A.-K."/>
            <person name="Ovreas L."/>
            <person name="Rohde M."/>
            <person name="Galperin M.Y."/>
            <person name="Jogler C."/>
        </authorList>
    </citation>
    <scope>NUCLEOTIDE SEQUENCE [LARGE SCALE GENOMIC DNA]</scope>
    <source>
        <strain evidence="2 3">CA85</strain>
    </source>
</reference>
<feature type="compositionally biased region" description="Polar residues" evidence="1">
    <location>
        <begin position="9"/>
        <end position="22"/>
    </location>
</feature>
<proteinExistence type="predicted"/>
<evidence type="ECO:0000313" key="3">
    <source>
        <dbReference type="Proteomes" id="UP000318053"/>
    </source>
</evidence>
<evidence type="ECO:0000313" key="2">
    <source>
        <dbReference type="EMBL" id="TWT51677.1"/>
    </source>
</evidence>
<comment type="caution">
    <text evidence="2">The sequence shown here is derived from an EMBL/GenBank/DDBJ whole genome shotgun (WGS) entry which is preliminary data.</text>
</comment>
<dbReference type="EMBL" id="SJPK01000042">
    <property type="protein sequence ID" value="TWT51677.1"/>
    <property type="molecule type" value="Genomic_DNA"/>
</dbReference>